<dbReference type="Proteomes" id="UP000001977">
    <property type="component" value="Chromosome"/>
</dbReference>
<name>Q2L2Z6_BORA1</name>
<protein>
    <submittedName>
        <fullName evidence="1">Phage protein</fullName>
    </submittedName>
</protein>
<dbReference type="AlphaFoldDB" id="Q2L2Z6"/>
<reference evidence="1 2" key="1">
    <citation type="journal article" date="2006" name="J. Bacteriol.">
        <title>Comparison of the genome sequence of the poultry pathogen Bordetella avium with those of B. bronchiseptica, B. pertussis, and B. parapertussis reveals extensive diversity in surface structures associated with host interaction.</title>
        <authorList>
            <person name="Sebaihia M."/>
            <person name="Preston A."/>
            <person name="Maskell D.J."/>
            <person name="Kuzmiak H."/>
            <person name="Connell T.D."/>
            <person name="King N.D."/>
            <person name="Orndorff P.E."/>
            <person name="Miyamoto D.M."/>
            <person name="Thomson N.R."/>
            <person name="Harris D."/>
            <person name="Goble A."/>
            <person name="Lord A."/>
            <person name="Murphy L."/>
            <person name="Quail M.A."/>
            <person name="Rutter S."/>
            <person name="Squares R."/>
            <person name="Squares S."/>
            <person name="Woodward J."/>
            <person name="Parkhill J."/>
            <person name="Temple L.M."/>
        </authorList>
    </citation>
    <scope>NUCLEOTIDE SEQUENCE [LARGE SCALE GENOMIC DNA]</scope>
    <source>
        <strain evidence="1 2">197N</strain>
    </source>
</reference>
<dbReference type="RefSeq" id="WP_012416966.1">
    <property type="nucleotide sequence ID" value="NC_010645.1"/>
</dbReference>
<dbReference type="OrthoDB" id="8642133at2"/>
<dbReference type="HOGENOM" id="CLU_896210_0_0_4"/>
<gene>
    <name evidence="1" type="ordered locus">BAV1286</name>
</gene>
<keyword evidence="2" id="KW-1185">Reference proteome</keyword>
<dbReference type="KEGG" id="bav:BAV1286"/>
<evidence type="ECO:0000313" key="1">
    <source>
        <dbReference type="EMBL" id="CAJ48893.1"/>
    </source>
</evidence>
<organism evidence="1 2">
    <name type="scientific">Bordetella avium (strain 197N)</name>
    <dbReference type="NCBI Taxonomy" id="360910"/>
    <lineage>
        <taxon>Bacteria</taxon>
        <taxon>Pseudomonadati</taxon>
        <taxon>Pseudomonadota</taxon>
        <taxon>Betaproteobacteria</taxon>
        <taxon>Burkholderiales</taxon>
        <taxon>Alcaligenaceae</taxon>
        <taxon>Bordetella</taxon>
    </lineage>
</organism>
<sequence>MTNQAWQPIATAPKNQLVMVYTPPQPSDWPDSVRIGFDYIDPEVADDYWYNHGEHYEHYCCVAKPENCTGPEERAPYTHWMPIPPAPGADTEASVQLSGNSGELDENLRFSAQRILDAAFHWAEQRQIGPAQAKSAWVGLERHVLMQLRSQRDDRARRPAPPAASAEPVAFYKGGVLFWHGEHAAWRGKDGELYTAPPAADERASVGDERAAFEAWATAKKMPLTLIGEQYDDFWVDHAWNGWKARAALASAPVADERGYLNIEAAARVIANGMDYPWIYMPEQGRAQVRKIAIAAIDAAIAAQQGKEKS</sequence>
<dbReference type="EMBL" id="AM167904">
    <property type="protein sequence ID" value="CAJ48893.1"/>
    <property type="molecule type" value="Genomic_DNA"/>
</dbReference>
<proteinExistence type="predicted"/>
<dbReference type="STRING" id="360910.BAV1286"/>
<accession>Q2L2Z6</accession>
<evidence type="ECO:0000313" key="2">
    <source>
        <dbReference type="Proteomes" id="UP000001977"/>
    </source>
</evidence>